<dbReference type="InterPro" id="IPR036322">
    <property type="entry name" value="WD40_repeat_dom_sf"/>
</dbReference>
<dbReference type="InterPro" id="IPR049052">
    <property type="entry name" value="nSTAND1"/>
</dbReference>
<sequence>MSNSELQGDNRSITIEKDVISSAVISGTGNKVIIYQYQRESQVQSETTVYSTEIGSNPYKGLLAFLEEDGEYYFGREKQIEKLWNLFRDLHEDISQEVPRLLPIIGPSGSGKSSLARAGLIPELARKPLPGKSQARVAVLVPGTHPVEALAAVLARVATNDPIPVAKTREFAEELKQNSSTTTDTIIYDGLRRIANLLPEIAVSPLIVLVDQFEEVYSLCDDPTERQIFIENLIVAAGDRSGCVSVIITLRSDFLGETQRHPALNQVIGKHGVIVPAMSEDELRLAITKPAELAGHPLDEATVTLLLKDTLGREGALPLLQFALTRIWEGLKKGVEPVKTLEQIGGVGGALADEAQRIFDNLSDSEKKIARRVFLGLVQLGEGASDTRRRANIDSLVSYKEQPEYVKKVIDRFAHPGVRLITLNSNLKGTETAEVTHEALFGNWKQMKEWLDSSRSDIRFQRRLDEAATVWDENERPEGNLWRPPDLDLLKKYYEHKSDHITPLQVEFFHASVNAEEARKQAVIKAEEERKRQRQNLIRVLSTSLFFMTTIAGFAAYQWQSAERRGIEQAASIAKGSLSANPLTSLVTAISLVGQSRLPLFSFPNQSLPPSVQDSLFSAVQNSREKNIFRGHQGSVMLVAISTDSQTIVSGGSDSTVLLWDSKGKQVATFGGHQVYVSSVVISTNSQTIVSGGGDGTVRLWDSKGKQVATFGGHQGSVKSVAISTDKQTIVSGGEDGTVRLWDSKGKQVATFGDHQGGVSSVAISTDKQTIVSGGEDGTVRLWDNKGKQVATLGGHQGVVRSVAISTDKQTIVSGGEDGTVRLWDNKGKQVATLGGHQGYVMSVAISTDRQTIVSGGLDGTVRLWDSKGKQVATLGGHQGYVMLVAISTDSQTIVSGGDDGTVRLWDSKGKQVATFGGDLGSVSSVAISTDKQTIVSGGLDGTVRLWDSKGKQVATFGGHQGSVSSVAISTDKQTIVSGGEDGTVRLWDSKGKQVATFGGHQGVVRSVAISTDKQTIVSGGEDGTVRLWDSKGKQVATFRGDSGSVFSVAISIDKQTIVSGGSDGTVRLWDSKSKQVTTFRGDSGSVLSVAISIDKQTIVSGGSDGTVRLWDSKGKQVATLGGHQGYVMS</sequence>
<dbReference type="SUPFAM" id="SSF52540">
    <property type="entry name" value="P-loop containing nucleoside triphosphate hydrolases"/>
    <property type="match status" value="1"/>
</dbReference>
<dbReference type="InterPro" id="IPR020472">
    <property type="entry name" value="WD40_PAC1"/>
</dbReference>
<feature type="repeat" description="WD" evidence="3">
    <location>
        <begin position="875"/>
        <end position="907"/>
    </location>
</feature>
<dbReference type="EMBL" id="JACXAE010000132">
    <property type="protein sequence ID" value="MBD2778654.1"/>
    <property type="molecule type" value="Genomic_DNA"/>
</dbReference>
<feature type="repeat" description="WD" evidence="3">
    <location>
        <begin position="998"/>
        <end position="1030"/>
    </location>
</feature>
<dbReference type="CDD" id="cd00200">
    <property type="entry name" value="WD40"/>
    <property type="match status" value="2"/>
</dbReference>
<feature type="repeat" description="WD" evidence="3">
    <location>
        <begin position="1039"/>
        <end position="1080"/>
    </location>
</feature>
<feature type="repeat" description="WD" evidence="3">
    <location>
        <begin position="834"/>
        <end position="866"/>
    </location>
</feature>
<feature type="repeat" description="WD" evidence="3">
    <location>
        <begin position="752"/>
        <end position="784"/>
    </location>
</feature>
<dbReference type="SUPFAM" id="SSF50960">
    <property type="entry name" value="TolB, C-terminal domain"/>
    <property type="match status" value="1"/>
</dbReference>
<protein>
    <recommendedName>
        <fullName evidence="4">Novel STAND NTPase 1 domain-containing protein</fullName>
    </recommendedName>
</protein>
<dbReference type="InterPro" id="IPR015943">
    <property type="entry name" value="WD40/YVTN_repeat-like_dom_sf"/>
</dbReference>
<feature type="repeat" description="WD" evidence="3">
    <location>
        <begin position="711"/>
        <end position="743"/>
    </location>
</feature>
<keyword evidence="2" id="KW-0677">Repeat</keyword>
<feature type="repeat" description="WD" evidence="3">
    <location>
        <begin position="1080"/>
        <end position="1112"/>
    </location>
</feature>
<dbReference type="Gene3D" id="3.40.50.300">
    <property type="entry name" value="P-loop containing nucleotide triphosphate hydrolases"/>
    <property type="match status" value="1"/>
</dbReference>
<feature type="domain" description="Novel STAND NTPase 1" evidence="4">
    <location>
        <begin position="58"/>
        <end position="478"/>
    </location>
</feature>
<feature type="non-terminal residue" evidence="5">
    <location>
        <position position="1130"/>
    </location>
</feature>
<evidence type="ECO:0000313" key="5">
    <source>
        <dbReference type="EMBL" id="MBD2778654.1"/>
    </source>
</evidence>
<proteinExistence type="predicted"/>
<dbReference type="SUPFAM" id="SSF50978">
    <property type="entry name" value="WD40 repeat-like"/>
    <property type="match status" value="2"/>
</dbReference>
<dbReference type="Pfam" id="PF00400">
    <property type="entry name" value="WD40"/>
    <property type="match status" value="12"/>
</dbReference>
<dbReference type="SMART" id="SM00320">
    <property type="entry name" value="WD40"/>
    <property type="match status" value="12"/>
</dbReference>
<feature type="repeat" description="WD" evidence="3">
    <location>
        <begin position="957"/>
        <end position="989"/>
    </location>
</feature>
<evidence type="ECO:0000256" key="3">
    <source>
        <dbReference type="PROSITE-ProRule" id="PRU00221"/>
    </source>
</evidence>
<reference evidence="5" key="1">
    <citation type="submission" date="2020-09" db="EMBL/GenBank/DDBJ databases">
        <title>Iningainema tapete sp. nov. (Scytonemataceae, Cyanobacteria) from greenhouses in central Florida (USA) produces two types of nodularin with biosynthetic potential for microcystin-LR and anabaenopeptins.</title>
        <authorList>
            <person name="Berthold D.E."/>
            <person name="Lefler F.W."/>
            <person name="Huang I.-S."/>
            <person name="Abdulla H."/>
            <person name="Zimba P.V."/>
            <person name="Laughinghouse H.D. IV."/>
        </authorList>
    </citation>
    <scope>NUCLEOTIDE SEQUENCE</scope>
    <source>
        <strain evidence="5">BLCCT55</strain>
    </source>
</reference>
<dbReference type="Pfam" id="PF20703">
    <property type="entry name" value="nSTAND1"/>
    <property type="match status" value="1"/>
</dbReference>
<dbReference type="AlphaFoldDB" id="A0A8J6XUC6"/>
<dbReference type="PRINTS" id="PR00320">
    <property type="entry name" value="GPROTEINBRPT"/>
</dbReference>
<feature type="repeat" description="WD" evidence="3">
    <location>
        <begin position="793"/>
        <end position="825"/>
    </location>
</feature>
<evidence type="ECO:0000313" key="6">
    <source>
        <dbReference type="Proteomes" id="UP000629098"/>
    </source>
</evidence>
<dbReference type="InterPro" id="IPR027417">
    <property type="entry name" value="P-loop_NTPase"/>
</dbReference>
<keyword evidence="6" id="KW-1185">Reference proteome</keyword>
<evidence type="ECO:0000259" key="4">
    <source>
        <dbReference type="Pfam" id="PF20703"/>
    </source>
</evidence>
<dbReference type="InterPro" id="IPR001680">
    <property type="entry name" value="WD40_rpt"/>
</dbReference>
<comment type="caution">
    <text evidence="5">The sequence shown here is derived from an EMBL/GenBank/DDBJ whole genome shotgun (WGS) entry which is preliminary data.</text>
</comment>
<name>A0A8J6XUC6_9CYAN</name>
<dbReference type="PROSITE" id="PS50294">
    <property type="entry name" value="WD_REPEATS_REGION"/>
    <property type="match status" value="12"/>
</dbReference>
<feature type="repeat" description="WD" evidence="3">
    <location>
        <begin position="916"/>
        <end position="948"/>
    </location>
</feature>
<dbReference type="Gene3D" id="2.130.10.10">
    <property type="entry name" value="YVTN repeat-like/Quinoprotein amine dehydrogenase"/>
    <property type="match status" value="4"/>
</dbReference>
<dbReference type="PROSITE" id="PS50082">
    <property type="entry name" value="WD_REPEATS_2"/>
    <property type="match status" value="12"/>
</dbReference>
<keyword evidence="1 3" id="KW-0853">WD repeat</keyword>
<accession>A0A8J6XUC6</accession>
<feature type="repeat" description="WD" evidence="3">
    <location>
        <begin position="670"/>
        <end position="702"/>
    </location>
</feature>
<evidence type="ECO:0000256" key="2">
    <source>
        <dbReference type="ARBA" id="ARBA00022737"/>
    </source>
</evidence>
<organism evidence="5 6">
    <name type="scientific">Iningainema tapete BLCC-T55</name>
    <dbReference type="NCBI Taxonomy" id="2748662"/>
    <lineage>
        <taxon>Bacteria</taxon>
        <taxon>Bacillati</taxon>
        <taxon>Cyanobacteriota</taxon>
        <taxon>Cyanophyceae</taxon>
        <taxon>Nostocales</taxon>
        <taxon>Scytonemataceae</taxon>
        <taxon>Iningainema tapete</taxon>
    </lineage>
</organism>
<dbReference type="PANTHER" id="PTHR22847:SF637">
    <property type="entry name" value="WD REPEAT DOMAIN 5B"/>
    <property type="match status" value="1"/>
</dbReference>
<dbReference type="Proteomes" id="UP000629098">
    <property type="component" value="Unassembled WGS sequence"/>
</dbReference>
<gene>
    <name evidence="5" type="ORF">ICL16_43080</name>
</gene>
<evidence type="ECO:0000256" key="1">
    <source>
        <dbReference type="ARBA" id="ARBA00022574"/>
    </source>
</evidence>
<dbReference type="PANTHER" id="PTHR22847">
    <property type="entry name" value="WD40 REPEAT PROTEIN"/>
    <property type="match status" value="1"/>
</dbReference>
<feature type="repeat" description="WD" evidence="3">
    <location>
        <begin position="629"/>
        <end position="661"/>
    </location>
</feature>